<dbReference type="OrthoDB" id="3224221at2759"/>
<dbReference type="Proteomes" id="UP000076722">
    <property type="component" value="Unassembled WGS sequence"/>
</dbReference>
<evidence type="ECO:0000313" key="2">
    <source>
        <dbReference type="EMBL" id="KZS89117.1"/>
    </source>
</evidence>
<organism evidence="2 3">
    <name type="scientific">Sistotremastrum niveocremeum HHB9708</name>
    <dbReference type="NCBI Taxonomy" id="1314777"/>
    <lineage>
        <taxon>Eukaryota</taxon>
        <taxon>Fungi</taxon>
        <taxon>Dikarya</taxon>
        <taxon>Basidiomycota</taxon>
        <taxon>Agaricomycotina</taxon>
        <taxon>Agaricomycetes</taxon>
        <taxon>Sistotremastrales</taxon>
        <taxon>Sistotremastraceae</taxon>
        <taxon>Sertulicium</taxon>
        <taxon>Sertulicium niveocremeum</taxon>
    </lineage>
</organism>
<keyword evidence="3" id="KW-1185">Reference proteome</keyword>
<dbReference type="EMBL" id="KV419430">
    <property type="protein sequence ID" value="KZS89117.1"/>
    <property type="molecule type" value="Genomic_DNA"/>
</dbReference>
<feature type="region of interest" description="Disordered" evidence="1">
    <location>
        <begin position="62"/>
        <end position="188"/>
    </location>
</feature>
<dbReference type="STRING" id="1314777.A0A164PX75"/>
<dbReference type="AlphaFoldDB" id="A0A164PX75"/>
<feature type="region of interest" description="Disordered" evidence="1">
    <location>
        <begin position="1"/>
        <end position="20"/>
    </location>
</feature>
<evidence type="ECO:0000313" key="3">
    <source>
        <dbReference type="Proteomes" id="UP000076722"/>
    </source>
</evidence>
<feature type="compositionally biased region" description="Basic and acidic residues" evidence="1">
    <location>
        <begin position="134"/>
        <end position="145"/>
    </location>
</feature>
<sequence>MAAPRQPPRSHFLADRRARRTERQFHPYGYTQPIADAPSPPLVALQHQPAAEAPAVLNPTISVPQPALRSGHATNIPISERDVDMPGLQEDLNHPKEPMNLVSPNWVPPPSANHPDPAIAPSRDGQSTSNARNPDVRDPADADRMDDGEENPGARTQKGKAREGAGIPENSDDDSGSESESDLENLAHADTKTLLLELVKSSRRTNHTIKRNTKTLSDTNVKLVSLGNKLQDEIKRRSNYIHDEDDDGPERPIKLGPNHKSGQTLELLKRIRTFVAALEHRPDETENGGNSYYYPMPSDSTLTQFDEHKHRGPTREEFFFAYSRVPRDRWNELAINICAQALVDQFPANNYDLRMVRKRVKEHFKGRRKAYRQWKKGLSDAQKAELQSKARANTRRISLYWKRMHVAKTSNGLAPVIKVLGRLGTHGMSSDESDGPPKRYSTATHHRTYRIRLRIDRPTWITNVLRMLDSLHYERHQTSSHNGGTGQGSEYRLRVQGDRLSQAIPVSGLPENYYDPIWLQGLSPEQRYELIIKAPDEYHHPPQYLTYIPQLASGSV</sequence>
<name>A0A164PX75_9AGAM</name>
<feature type="region of interest" description="Disordered" evidence="1">
    <location>
        <begin position="239"/>
        <end position="260"/>
    </location>
</feature>
<reference evidence="2 3" key="1">
    <citation type="journal article" date="2016" name="Mol. Biol. Evol.">
        <title>Comparative Genomics of Early-Diverging Mushroom-Forming Fungi Provides Insights into the Origins of Lignocellulose Decay Capabilities.</title>
        <authorList>
            <person name="Nagy L.G."/>
            <person name="Riley R."/>
            <person name="Tritt A."/>
            <person name="Adam C."/>
            <person name="Daum C."/>
            <person name="Floudas D."/>
            <person name="Sun H."/>
            <person name="Yadav J.S."/>
            <person name="Pangilinan J."/>
            <person name="Larsson K.H."/>
            <person name="Matsuura K."/>
            <person name="Barry K."/>
            <person name="Labutti K."/>
            <person name="Kuo R."/>
            <person name="Ohm R.A."/>
            <person name="Bhattacharya S.S."/>
            <person name="Shirouzu T."/>
            <person name="Yoshinaga Y."/>
            <person name="Martin F.M."/>
            <person name="Grigoriev I.V."/>
            <person name="Hibbett D.S."/>
        </authorList>
    </citation>
    <scope>NUCLEOTIDE SEQUENCE [LARGE SCALE GENOMIC DNA]</scope>
    <source>
        <strain evidence="2 3">HHB9708</strain>
    </source>
</reference>
<feature type="compositionally biased region" description="Acidic residues" evidence="1">
    <location>
        <begin position="170"/>
        <end position="183"/>
    </location>
</feature>
<proteinExistence type="predicted"/>
<accession>A0A164PX75</accession>
<evidence type="ECO:0000256" key="1">
    <source>
        <dbReference type="SAM" id="MobiDB-lite"/>
    </source>
</evidence>
<gene>
    <name evidence="2" type="ORF">SISNIDRAFT_489550</name>
</gene>
<protein>
    <submittedName>
        <fullName evidence="2">Uncharacterized protein</fullName>
    </submittedName>
</protein>